<dbReference type="VEuPathDB" id="PiroplasmaDB:BOVATA_000530"/>
<gene>
    <name evidence="1" type="ORF">BOVATA_000530</name>
</gene>
<dbReference type="AlphaFoldDB" id="A0A2H6K6E5"/>
<dbReference type="RefSeq" id="XP_028864803.1">
    <property type="nucleotide sequence ID" value="XM_029008970.1"/>
</dbReference>
<sequence length="373" mass="39127">MFRDAVVAKGDSYVFTDVARMLDVGATHRDAGFDGALFGVELAVYHHPLQVLAGVLASQVRHADQVAQADVALHAVSGRHLDEQVAGVHRDLRVRGVGDWRPRADLASRVAQHWVLLEAIQDLQVAIGVVPYSAHLLAGVSGGRVGLLFVRLGSDVLRAYFGGRLDGSGAGGHKAPVLVARRHLDFSGGVGHGDARGLLLLRLSLHLAEHAVIVRRVLVARLHVVLGSWGFLAALGKLGGNGGGTFNEIATVADDALASAAEPGGSGVMRHRPSLHAPEVEGIGADSRDGLVALDNAVQTTHQRLKVRRPGNGPVFSRGLERGGHQWAPAHVAVAAARTGHVAAACLHVGVRAHVHAVVRRNGVVVAHARVLV</sequence>
<dbReference type="EMBL" id="BDSA01000001">
    <property type="protein sequence ID" value="GBE58560.1"/>
    <property type="molecule type" value="Genomic_DNA"/>
</dbReference>
<evidence type="ECO:0000313" key="1">
    <source>
        <dbReference type="EMBL" id="GBE58560.1"/>
    </source>
</evidence>
<name>A0A2H6K6E5_9APIC</name>
<dbReference type="GeneID" id="39872330"/>
<reference evidence="1 2" key="1">
    <citation type="journal article" date="2017" name="BMC Genomics">
        <title>Whole-genome assembly of Babesia ovata and comparative genomics between closely related pathogens.</title>
        <authorList>
            <person name="Yamagishi J."/>
            <person name="Asada M."/>
            <person name="Hakimi H."/>
            <person name="Tanaka T.Q."/>
            <person name="Sugimoto C."/>
            <person name="Kawazu S."/>
        </authorList>
    </citation>
    <scope>NUCLEOTIDE SEQUENCE [LARGE SCALE GENOMIC DNA]</scope>
    <source>
        <strain evidence="1 2">Miyake</strain>
    </source>
</reference>
<organism evidence="1 2">
    <name type="scientific">Babesia ovata</name>
    <dbReference type="NCBI Taxonomy" id="189622"/>
    <lineage>
        <taxon>Eukaryota</taxon>
        <taxon>Sar</taxon>
        <taxon>Alveolata</taxon>
        <taxon>Apicomplexa</taxon>
        <taxon>Aconoidasida</taxon>
        <taxon>Piroplasmida</taxon>
        <taxon>Babesiidae</taxon>
        <taxon>Babesia</taxon>
    </lineage>
</organism>
<evidence type="ECO:0000313" key="2">
    <source>
        <dbReference type="Proteomes" id="UP000236319"/>
    </source>
</evidence>
<comment type="caution">
    <text evidence="1">The sequence shown here is derived from an EMBL/GenBank/DDBJ whole genome shotgun (WGS) entry which is preliminary data.</text>
</comment>
<dbReference type="Proteomes" id="UP000236319">
    <property type="component" value="Unassembled WGS sequence"/>
</dbReference>
<proteinExistence type="predicted"/>
<accession>A0A2H6K6E5</accession>
<keyword evidence="2" id="KW-1185">Reference proteome</keyword>
<protein>
    <submittedName>
        <fullName evidence="1">Uncharacterized protein</fullName>
    </submittedName>
</protein>